<feature type="compositionally biased region" description="Basic residues" evidence="2">
    <location>
        <begin position="167"/>
        <end position="177"/>
    </location>
</feature>
<feature type="compositionally biased region" description="Low complexity" evidence="2">
    <location>
        <begin position="493"/>
        <end position="512"/>
    </location>
</feature>
<feature type="compositionally biased region" description="Basic and acidic residues" evidence="2">
    <location>
        <begin position="44"/>
        <end position="54"/>
    </location>
</feature>
<feature type="compositionally biased region" description="Acidic residues" evidence="2">
    <location>
        <begin position="467"/>
        <end position="479"/>
    </location>
</feature>
<organism evidence="3 4">
    <name type="scientific">Rhododendron griersonianum</name>
    <dbReference type="NCBI Taxonomy" id="479676"/>
    <lineage>
        <taxon>Eukaryota</taxon>
        <taxon>Viridiplantae</taxon>
        <taxon>Streptophyta</taxon>
        <taxon>Embryophyta</taxon>
        <taxon>Tracheophyta</taxon>
        <taxon>Spermatophyta</taxon>
        <taxon>Magnoliopsida</taxon>
        <taxon>eudicotyledons</taxon>
        <taxon>Gunneridae</taxon>
        <taxon>Pentapetalae</taxon>
        <taxon>asterids</taxon>
        <taxon>Ericales</taxon>
        <taxon>Ericaceae</taxon>
        <taxon>Ericoideae</taxon>
        <taxon>Rhodoreae</taxon>
        <taxon>Rhododendron</taxon>
    </lineage>
</organism>
<feature type="coiled-coil region" evidence="1">
    <location>
        <begin position="339"/>
        <end position="403"/>
    </location>
</feature>
<protein>
    <submittedName>
        <fullName evidence="3">Uncharacterized protein</fullName>
    </submittedName>
</protein>
<feature type="compositionally biased region" description="Basic and acidic residues" evidence="2">
    <location>
        <begin position="218"/>
        <end position="231"/>
    </location>
</feature>
<evidence type="ECO:0000313" key="4">
    <source>
        <dbReference type="Proteomes" id="UP000823749"/>
    </source>
</evidence>
<feature type="region of interest" description="Disordered" evidence="2">
    <location>
        <begin position="22"/>
        <end position="271"/>
    </location>
</feature>
<name>A0AAV6K8Y1_9ERIC</name>
<gene>
    <name evidence="3" type="ORF">RHGRI_014337</name>
</gene>
<dbReference type="AlphaFoldDB" id="A0AAV6K8Y1"/>
<reference evidence="3" key="1">
    <citation type="submission" date="2020-08" db="EMBL/GenBank/DDBJ databases">
        <title>Plant Genome Project.</title>
        <authorList>
            <person name="Zhang R.-G."/>
        </authorList>
    </citation>
    <scope>NUCLEOTIDE SEQUENCE</scope>
    <source>
        <strain evidence="3">WSP0</strain>
        <tissue evidence="3">Leaf</tissue>
    </source>
</reference>
<dbReference type="EMBL" id="JACTNZ010000005">
    <property type="protein sequence ID" value="KAG5548932.1"/>
    <property type="molecule type" value="Genomic_DNA"/>
</dbReference>
<sequence>MSNPDTFDPTDESWLEVPLVISPLQAVDPTEIVEIEDDSGSSESDQRGGHKDIPAEDEEEEEREEEEEEEGEEEEEEEEEEENHTEEGGENVVEEGAAKVAKQTWQEKKLEEVPEDSFGPLPECLLSSSYRPLRGQIREARDETTDEEGEEIEMSPRNIIADLEERKKKKDAARAKTKAGSSAGGPTVSSAKAKSSSIQIPDSPAGKRPLSSTSQGKDLPKDAHLEKKQRVDTGLGGEGETTKGKGASGSAVPWSPLFVTPAPEKRQITNEDSLAADPSIARVLFHGLALPKDIIKSASLKSVIDDHYFHAGRAMQSMMQAQLHIVDIDRRTKAQQLMVERYKKQLDDSETERGKLAEQVTNLNEMVKQLTASTEEARAEGKKEMEKEMKEEMEKEKQKVFDDGYSKGYNKAGDELVDQVEQAEEFFKQQQHVESYTLGFCKALDDAGVAADDPRRTTVTVPSLAELDAEEENQEEVADENLAPGDATESVDEGSTAEANAAATEATVTPEA</sequence>
<accession>A0AAV6K8Y1</accession>
<evidence type="ECO:0000256" key="1">
    <source>
        <dbReference type="SAM" id="Coils"/>
    </source>
</evidence>
<dbReference type="Proteomes" id="UP000823749">
    <property type="component" value="Chromosome 5"/>
</dbReference>
<evidence type="ECO:0000256" key="2">
    <source>
        <dbReference type="SAM" id="MobiDB-lite"/>
    </source>
</evidence>
<feature type="compositionally biased region" description="Acidic residues" evidence="2">
    <location>
        <begin position="55"/>
        <end position="93"/>
    </location>
</feature>
<feature type="region of interest" description="Disordered" evidence="2">
    <location>
        <begin position="451"/>
        <end position="512"/>
    </location>
</feature>
<feature type="compositionally biased region" description="Acidic residues" evidence="2">
    <location>
        <begin position="144"/>
        <end position="153"/>
    </location>
</feature>
<keyword evidence="1" id="KW-0175">Coiled coil</keyword>
<evidence type="ECO:0000313" key="3">
    <source>
        <dbReference type="EMBL" id="KAG5548932.1"/>
    </source>
</evidence>
<feature type="compositionally biased region" description="Acidic residues" evidence="2">
    <location>
        <begin position="31"/>
        <end position="40"/>
    </location>
</feature>
<keyword evidence="4" id="KW-1185">Reference proteome</keyword>
<comment type="caution">
    <text evidence="3">The sequence shown here is derived from an EMBL/GenBank/DDBJ whole genome shotgun (WGS) entry which is preliminary data.</text>
</comment>
<proteinExistence type="predicted"/>